<organism evidence="1 2">
    <name type="scientific">Deinococcus hopiensis KR-140</name>
    <dbReference type="NCBI Taxonomy" id="695939"/>
    <lineage>
        <taxon>Bacteria</taxon>
        <taxon>Thermotogati</taxon>
        <taxon>Deinococcota</taxon>
        <taxon>Deinococci</taxon>
        <taxon>Deinococcales</taxon>
        <taxon>Deinococcaceae</taxon>
        <taxon>Deinococcus</taxon>
    </lineage>
</organism>
<dbReference type="PANTHER" id="PTHR35580:SF1">
    <property type="entry name" value="PHYTASE-LIKE DOMAIN-CONTAINING PROTEIN"/>
    <property type="match status" value="1"/>
</dbReference>
<accession>A0A1W1UWR7</accession>
<dbReference type="Gene3D" id="2.60.40.10">
    <property type="entry name" value="Immunoglobulins"/>
    <property type="match status" value="1"/>
</dbReference>
<dbReference type="PANTHER" id="PTHR35580">
    <property type="entry name" value="CELL SURFACE GLYCOPROTEIN (S-LAYER PROTEIN)-LIKE PROTEIN"/>
    <property type="match status" value="1"/>
</dbReference>
<evidence type="ECO:0000313" key="1">
    <source>
        <dbReference type="EMBL" id="SMB85476.1"/>
    </source>
</evidence>
<protein>
    <submittedName>
        <fullName evidence="1">Beta-propeller repeat-containing protein</fullName>
    </submittedName>
</protein>
<dbReference type="SUPFAM" id="SSF101898">
    <property type="entry name" value="NHL repeat"/>
    <property type="match status" value="1"/>
</dbReference>
<proteinExistence type="predicted"/>
<dbReference type="AlphaFoldDB" id="A0A1W1UWR7"/>
<gene>
    <name evidence="1" type="ORF">SAMN00790413_03418</name>
</gene>
<dbReference type="EMBL" id="FWWU01000008">
    <property type="protein sequence ID" value="SMB85476.1"/>
    <property type="molecule type" value="Genomic_DNA"/>
</dbReference>
<dbReference type="Pfam" id="PF06739">
    <property type="entry name" value="SBBP"/>
    <property type="match status" value="7"/>
</dbReference>
<reference evidence="1 2" key="1">
    <citation type="submission" date="2017-04" db="EMBL/GenBank/DDBJ databases">
        <authorList>
            <person name="Afonso C.L."/>
            <person name="Miller P.J."/>
            <person name="Scott M.A."/>
            <person name="Spackman E."/>
            <person name="Goraichik I."/>
            <person name="Dimitrov K.M."/>
            <person name="Suarez D.L."/>
            <person name="Swayne D.E."/>
        </authorList>
    </citation>
    <scope>NUCLEOTIDE SEQUENCE [LARGE SCALE GENOMIC DNA]</scope>
    <source>
        <strain evidence="1 2">KR-140</strain>
    </source>
</reference>
<sequence>MRRTPLFLLHLALLTACSTTPSSMGPRSEAKLVGLVEATISSDGQLTKIQPLNDGLTSQAAIDLLSNFTFTATSGPTTLNDAARARRFITTVYSVKNNSNVAVNNLMLVAVNRPTNLGGTAFSAITLNDGTKTTDAKLARSILPAHGTQSNGTTTLVNPSLASLQAIPTNLANTLTSDGRASGRLGSTNTVLDYGFTVRKVNTATPGTLGAGETGTMALSYSTAPSSQVKSVTLTFAVVTDDVLSFTESLEQQSETEVQLDAALVAQTNRTAVELRKLPGSTRANMVNGLPYATASYPSIRTALPVTDFPRGLILTKVPQGLELSSSSSSVTAAGNITLTSKLEQSYAPMFGVNFKKDGVSITTSTTVPYTAAVSLSGTDNGIRNFTAEARDGRGNIALSSTVPVDVNIPIPFGIRQFGTMNFDAASSVATDSNGFIYVAGFTDGNFANTFGSYSRDAFIAKFSPSGNLIWVKQFGLQVFDHSGDDEPTGVALDSGGNVYIVGNIGQGTECFIAKFDSSGNQQWIKYYGTTGTERTSGVAVDQGGNIYTSGYTNGVFPGNGNTSENAFIMKYDPSGNQVWVKQFGAAGSETARDIAIDSSENIYVAGDTEGTFPNNTSSGSSDVFLAKYTSSGSQLWVKQYGTNRSESASGIAIDSTGNIHTVGNTYGAFPGSTNPGLLEDIFISKYDSNGSPVWIKQLGTAYADYGMGIATDSNNNAYITGFTKGDFPGYVSNQIEDVFIARYNQSGTQQWLKQFGSSSLDDGFGISVDLNNNIYAVGYTGGTLPNSQKVGSLGTFDAFIVKYDPGGILK</sequence>
<dbReference type="Gene3D" id="2.40.10.500">
    <property type="match status" value="1"/>
</dbReference>
<evidence type="ECO:0000313" key="2">
    <source>
        <dbReference type="Proteomes" id="UP000192582"/>
    </source>
</evidence>
<dbReference type="InterPro" id="IPR013783">
    <property type="entry name" value="Ig-like_fold"/>
</dbReference>
<dbReference type="InterPro" id="IPR052918">
    <property type="entry name" value="Motility_Chemotaxis_Reg"/>
</dbReference>
<name>A0A1W1UWR7_9DEIO</name>
<dbReference type="STRING" id="695939.SAMN00790413_03418"/>
<keyword evidence="2" id="KW-1185">Reference proteome</keyword>
<dbReference type="InterPro" id="IPR010620">
    <property type="entry name" value="SBBP_repeat"/>
</dbReference>
<dbReference type="Proteomes" id="UP000192582">
    <property type="component" value="Unassembled WGS sequence"/>
</dbReference>
<dbReference type="PROSITE" id="PS51257">
    <property type="entry name" value="PROKAR_LIPOPROTEIN"/>
    <property type="match status" value="1"/>
</dbReference>
<dbReference type="InterPro" id="IPR011042">
    <property type="entry name" value="6-blade_b-propeller_TolB-like"/>
</dbReference>
<dbReference type="OrthoDB" id="9794322at2"/>
<dbReference type="Gene3D" id="2.120.10.30">
    <property type="entry name" value="TolB, C-terminal domain"/>
    <property type="match status" value="1"/>
</dbReference>